<dbReference type="Pfam" id="PF01915">
    <property type="entry name" value="Glyco_hydro_3_C"/>
    <property type="match status" value="1"/>
</dbReference>
<evidence type="ECO:0000256" key="12">
    <source>
        <dbReference type="ARBA" id="ARBA00023326"/>
    </source>
</evidence>
<keyword evidence="12" id="KW-0624">Polysaccharide degradation</keyword>
<evidence type="ECO:0000259" key="15">
    <source>
        <dbReference type="SMART" id="SM01217"/>
    </source>
</evidence>
<comment type="pathway">
    <text evidence="3">Glycan metabolism; cellulose degradation.</text>
</comment>
<dbReference type="Pfam" id="PF14310">
    <property type="entry name" value="Fn3-like"/>
    <property type="match status" value="1"/>
</dbReference>
<protein>
    <recommendedName>
        <fullName evidence="5">beta-glucosidase</fullName>
        <ecNumber evidence="5">3.2.1.21</ecNumber>
    </recommendedName>
</protein>
<keyword evidence="11" id="KW-0326">Glycosidase</keyword>
<evidence type="ECO:0000256" key="6">
    <source>
        <dbReference type="ARBA" id="ARBA00022525"/>
    </source>
</evidence>
<evidence type="ECO:0000256" key="1">
    <source>
        <dbReference type="ARBA" id="ARBA00000448"/>
    </source>
</evidence>
<keyword evidence="8 16" id="KW-0378">Hydrolase</keyword>
<dbReference type="InterPro" id="IPR017853">
    <property type="entry name" value="GH"/>
</dbReference>
<comment type="subcellular location">
    <subcellularLocation>
        <location evidence="2">Secreted</location>
    </subcellularLocation>
</comment>
<evidence type="ECO:0000256" key="13">
    <source>
        <dbReference type="ARBA" id="ARBA00024983"/>
    </source>
</evidence>
<dbReference type="SMART" id="SM01217">
    <property type="entry name" value="Fn3_like"/>
    <property type="match status" value="1"/>
</dbReference>
<dbReference type="SUPFAM" id="SSF52279">
    <property type="entry name" value="Beta-D-glucan exohydrolase, C-terminal domain"/>
    <property type="match status" value="1"/>
</dbReference>
<keyword evidence="10" id="KW-0119">Carbohydrate metabolism</keyword>
<evidence type="ECO:0000313" key="16">
    <source>
        <dbReference type="EMBL" id="KAF2844546.1"/>
    </source>
</evidence>
<dbReference type="InterPro" id="IPR002772">
    <property type="entry name" value="Glyco_hydro_3_C"/>
</dbReference>
<gene>
    <name evidence="16" type="ORF">T440DRAFT_512138</name>
</gene>
<evidence type="ECO:0000256" key="14">
    <source>
        <dbReference type="SAM" id="SignalP"/>
    </source>
</evidence>
<dbReference type="Proteomes" id="UP000799423">
    <property type="component" value="Unassembled WGS sequence"/>
</dbReference>
<dbReference type="Gene3D" id="3.20.20.300">
    <property type="entry name" value="Glycoside hydrolase, family 3, N-terminal domain"/>
    <property type="match status" value="2"/>
</dbReference>
<dbReference type="AlphaFoldDB" id="A0A6A7AMW2"/>
<evidence type="ECO:0000256" key="8">
    <source>
        <dbReference type="ARBA" id="ARBA00022801"/>
    </source>
</evidence>
<evidence type="ECO:0000256" key="7">
    <source>
        <dbReference type="ARBA" id="ARBA00022729"/>
    </source>
</evidence>
<name>A0A6A7AMW2_9PLEO</name>
<evidence type="ECO:0000256" key="10">
    <source>
        <dbReference type="ARBA" id="ARBA00023277"/>
    </source>
</evidence>
<evidence type="ECO:0000256" key="9">
    <source>
        <dbReference type="ARBA" id="ARBA00023180"/>
    </source>
</evidence>
<evidence type="ECO:0000256" key="3">
    <source>
        <dbReference type="ARBA" id="ARBA00004987"/>
    </source>
</evidence>
<keyword evidence="6" id="KW-0964">Secreted</keyword>
<dbReference type="EMBL" id="MU006373">
    <property type="protein sequence ID" value="KAF2844546.1"/>
    <property type="molecule type" value="Genomic_DNA"/>
</dbReference>
<dbReference type="Gene3D" id="3.40.50.1700">
    <property type="entry name" value="Glycoside hydrolase family 3 C-terminal domain"/>
    <property type="match status" value="1"/>
</dbReference>
<dbReference type="GO" id="GO:0005576">
    <property type="term" value="C:extracellular region"/>
    <property type="evidence" value="ECO:0007669"/>
    <property type="project" value="UniProtKB-SubCell"/>
</dbReference>
<feature type="signal peptide" evidence="14">
    <location>
        <begin position="1"/>
        <end position="16"/>
    </location>
</feature>
<accession>A0A6A7AMW2</accession>
<sequence>MLYFVVWLGHIAAVAAQFDLAHTQYGTSPPVYPAPYTTGAGGWEEALEAAKDFVGQLTLAEKAGMVTGTTGPCDMNMPGSMDFLGGSASYFGENITAAVNNGSLSSGRLDDMVVRILIPYFHLKQDKDFPPVDGFVPASSFGLPPPSLHNFTLGPVIDVRRQEHTNLIRTLGAAGTVLLKNTGTLPLAQPMNIGVFGNGAADLTHGQYSLVIGSDATFQGDYDIGTLAVGGGSGTGRFTSIVSPLEAIKSRAQSYGALVQYITDNNAIISGGLFSLAPLPMDVCLVFLKTWASEGDDRTTLLAGWNSTLTVESVAALCPKTVVVLHGAAPNVLPWADHPNVTAILAAHFPGQEIGNAIVEILWGDVNPAGKLPYTIAKTEDDYAKNLVNDTALRHTTDPNAWNADFKEGSFIDYKEFDAKNASVRYEFGFGLSYTTFELSPLTVRVPDTNLSRTPSVEAEVPPGGHEALWEALVTACVTVKNTGNVAGSAVPQLYLAYPDEAAAPEKSLRGFEKLSLEPGESREVAFVLKRRDLSYWSTAAQTWTLPEGSFHAMSGFSSRDLPKSKKFELPLSP</sequence>
<dbReference type="GO" id="GO:0009251">
    <property type="term" value="P:glucan catabolic process"/>
    <property type="evidence" value="ECO:0007669"/>
    <property type="project" value="TreeGrafter"/>
</dbReference>
<dbReference type="PANTHER" id="PTHR42715">
    <property type="entry name" value="BETA-GLUCOSIDASE"/>
    <property type="match status" value="1"/>
</dbReference>
<proteinExistence type="inferred from homology"/>
<keyword evidence="17" id="KW-1185">Reference proteome</keyword>
<dbReference type="EC" id="3.2.1.21" evidence="5"/>
<feature type="domain" description="Fibronectin type III-like" evidence="15">
    <location>
        <begin position="490"/>
        <end position="559"/>
    </location>
</feature>
<dbReference type="PANTHER" id="PTHR42715:SF12">
    <property type="entry name" value="BETA-GLUCOSIDASE G-RELATED"/>
    <property type="match status" value="1"/>
</dbReference>
<dbReference type="InterPro" id="IPR050288">
    <property type="entry name" value="Cellulose_deg_GH3"/>
</dbReference>
<dbReference type="InterPro" id="IPR036962">
    <property type="entry name" value="Glyco_hydro_3_N_sf"/>
</dbReference>
<evidence type="ECO:0000256" key="11">
    <source>
        <dbReference type="ARBA" id="ARBA00023295"/>
    </source>
</evidence>
<comment type="catalytic activity">
    <reaction evidence="1">
        <text>Hydrolysis of terminal, non-reducing beta-D-glucosyl residues with release of beta-D-glucose.</text>
        <dbReference type="EC" id="3.2.1.21"/>
    </reaction>
</comment>
<dbReference type="Gene3D" id="2.60.40.10">
    <property type="entry name" value="Immunoglobulins"/>
    <property type="match status" value="1"/>
</dbReference>
<evidence type="ECO:0000256" key="2">
    <source>
        <dbReference type="ARBA" id="ARBA00004613"/>
    </source>
</evidence>
<evidence type="ECO:0000256" key="5">
    <source>
        <dbReference type="ARBA" id="ARBA00012744"/>
    </source>
</evidence>
<dbReference type="GO" id="GO:0008422">
    <property type="term" value="F:beta-glucosidase activity"/>
    <property type="evidence" value="ECO:0007669"/>
    <property type="project" value="UniProtKB-EC"/>
</dbReference>
<dbReference type="InterPro" id="IPR013783">
    <property type="entry name" value="Ig-like_fold"/>
</dbReference>
<dbReference type="OrthoDB" id="416222at2759"/>
<dbReference type="InterPro" id="IPR036881">
    <property type="entry name" value="Glyco_hydro_3_C_sf"/>
</dbReference>
<dbReference type="InterPro" id="IPR026891">
    <property type="entry name" value="Fn3-like"/>
</dbReference>
<keyword evidence="9" id="KW-0325">Glycoprotein</keyword>
<keyword evidence="7 14" id="KW-0732">Signal</keyword>
<dbReference type="SUPFAM" id="SSF51445">
    <property type="entry name" value="(Trans)glycosidases"/>
    <property type="match status" value="1"/>
</dbReference>
<evidence type="ECO:0000313" key="17">
    <source>
        <dbReference type="Proteomes" id="UP000799423"/>
    </source>
</evidence>
<evidence type="ECO:0000256" key="4">
    <source>
        <dbReference type="ARBA" id="ARBA00005336"/>
    </source>
</evidence>
<comment type="similarity">
    <text evidence="4">Belongs to the glycosyl hydrolase 3 family.</text>
</comment>
<reference evidence="16" key="1">
    <citation type="submission" date="2020-01" db="EMBL/GenBank/DDBJ databases">
        <authorList>
            <consortium name="DOE Joint Genome Institute"/>
            <person name="Haridas S."/>
            <person name="Albert R."/>
            <person name="Binder M."/>
            <person name="Bloem J."/>
            <person name="Labutti K."/>
            <person name="Salamov A."/>
            <person name="Andreopoulos B."/>
            <person name="Baker S.E."/>
            <person name="Barry K."/>
            <person name="Bills G."/>
            <person name="Bluhm B.H."/>
            <person name="Cannon C."/>
            <person name="Castanera R."/>
            <person name="Culley D.E."/>
            <person name="Daum C."/>
            <person name="Ezra D."/>
            <person name="Gonzalez J.B."/>
            <person name="Henrissat B."/>
            <person name="Kuo A."/>
            <person name="Liang C."/>
            <person name="Lipzen A."/>
            <person name="Lutzoni F."/>
            <person name="Magnuson J."/>
            <person name="Mondo S."/>
            <person name="Nolan M."/>
            <person name="Ohm R."/>
            <person name="Pangilinan J."/>
            <person name="Park H.-J."/>
            <person name="Ramirez L."/>
            <person name="Alfaro M."/>
            <person name="Sun H."/>
            <person name="Tritt A."/>
            <person name="Yoshinaga Y."/>
            <person name="Zwiers L.-H."/>
            <person name="Turgeon B.G."/>
            <person name="Goodwin S.B."/>
            <person name="Spatafora J.W."/>
            <person name="Crous P.W."/>
            <person name="Grigoriev I.V."/>
        </authorList>
    </citation>
    <scope>NUCLEOTIDE SEQUENCE</scope>
    <source>
        <strain evidence="16">IPT5</strain>
    </source>
</reference>
<organism evidence="16 17">
    <name type="scientific">Plenodomus tracheiphilus IPT5</name>
    <dbReference type="NCBI Taxonomy" id="1408161"/>
    <lineage>
        <taxon>Eukaryota</taxon>
        <taxon>Fungi</taxon>
        <taxon>Dikarya</taxon>
        <taxon>Ascomycota</taxon>
        <taxon>Pezizomycotina</taxon>
        <taxon>Dothideomycetes</taxon>
        <taxon>Pleosporomycetidae</taxon>
        <taxon>Pleosporales</taxon>
        <taxon>Pleosporineae</taxon>
        <taxon>Leptosphaeriaceae</taxon>
        <taxon>Plenodomus</taxon>
    </lineage>
</organism>
<feature type="chain" id="PRO_5025391595" description="beta-glucosidase" evidence="14">
    <location>
        <begin position="17"/>
        <end position="574"/>
    </location>
</feature>
<comment type="function">
    <text evidence="13">Beta-glucosidases are one of a number of cellulolytic enzymes involved in the degradation of cellulosic biomass. Catalyzes the last step releasing glucose from the inhibitory cellobiose.</text>
</comment>